<accession>A0A2I2ZLL3</accession>
<dbReference type="GeneID" id="101147144"/>
<gene>
    <name evidence="2" type="primary">TRPC5OS</name>
</gene>
<proteinExistence type="predicted"/>
<dbReference type="AlphaFoldDB" id="A0A2I2ZLL3"/>
<name>A0A2I2ZLL3_GORGO</name>
<reference evidence="2 3" key="2">
    <citation type="journal article" date="2012" name="Nature">
        <title>Insights into hominid evolution from the gorilla genome sequence.</title>
        <authorList>
            <person name="Scally A."/>
            <person name="Dutheil J.Y."/>
            <person name="Hillier L.W."/>
            <person name="Jordan G.E."/>
            <person name="Goodhead I."/>
            <person name="Herrero J."/>
            <person name="Hobolth A."/>
            <person name="Lappalainen T."/>
            <person name="Mailund T."/>
            <person name="Marques-Bonet T."/>
            <person name="McCarthy S."/>
            <person name="Montgomery S.H."/>
            <person name="Schwalie P.C."/>
            <person name="Tang Y.A."/>
            <person name="Ward M.C."/>
            <person name="Xue Y."/>
            <person name="Yngvadottir B."/>
            <person name="Alkan C."/>
            <person name="Andersen L.N."/>
            <person name="Ayub Q."/>
            <person name="Ball E.V."/>
            <person name="Beal K."/>
            <person name="Bradley B.J."/>
            <person name="Chen Y."/>
            <person name="Clee C.M."/>
            <person name="Fitzgerald S."/>
            <person name="Graves T.A."/>
            <person name="Gu Y."/>
            <person name="Heath P."/>
            <person name="Heger A."/>
            <person name="Karakoc E."/>
            <person name="Kolb-Kokocinski A."/>
            <person name="Laird G.K."/>
            <person name="Lunter G."/>
            <person name="Meader S."/>
            <person name="Mort M."/>
            <person name="Mullikin J.C."/>
            <person name="Munch K."/>
            <person name="O'Connor T.D."/>
            <person name="Phillips A.D."/>
            <person name="Prado-Martinez J."/>
            <person name="Rogers A.S."/>
            <person name="Sajjadian S."/>
            <person name="Schmidt D."/>
            <person name="Shaw K."/>
            <person name="Simpson J.T."/>
            <person name="Stenson P.D."/>
            <person name="Turner D.J."/>
            <person name="Vigilant L."/>
            <person name="Vilella A.J."/>
            <person name="Whitener W."/>
            <person name="Zhu B."/>
            <person name="Cooper D.N."/>
            <person name="de Jong P."/>
            <person name="Dermitzakis E.T."/>
            <person name="Eichler E.E."/>
            <person name="Flicek P."/>
            <person name="Goldman N."/>
            <person name="Mundy N.I."/>
            <person name="Ning Z."/>
            <person name="Odom D.T."/>
            <person name="Ponting C.P."/>
            <person name="Quail M.A."/>
            <person name="Ryder O.A."/>
            <person name="Searle S.M."/>
            <person name="Warren W.C."/>
            <person name="Wilson R.K."/>
            <person name="Schierup M.H."/>
            <person name="Rogers J."/>
            <person name="Tyler-Smith C."/>
            <person name="Durbin R."/>
        </authorList>
    </citation>
    <scope>NUCLEOTIDE SEQUENCE [LARGE SCALE GENOMIC DNA]</scope>
</reference>
<dbReference type="InParanoid" id="A0A2I2ZLL3"/>
<organism evidence="2 3">
    <name type="scientific">Gorilla gorilla gorilla</name>
    <name type="common">Western lowland gorilla</name>
    <dbReference type="NCBI Taxonomy" id="9595"/>
    <lineage>
        <taxon>Eukaryota</taxon>
        <taxon>Metazoa</taxon>
        <taxon>Chordata</taxon>
        <taxon>Craniata</taxon>
        <taxon>Vertebrata</taxon>
        <taxon>Euteleostomi</taxon>
        <taxon>Mammalia</taxon>
        <taxon>Eutheria</taxon>
        <taxon>Euarchontoglires</taxon>
        <taxon>Primates</taxon>
        <taxon>Haplorrhini</taxon>
        <taxon>Catarrhini</taxon>
        <taxon>Hominidae</taxon>
        <taxon>Gorilla</taxon>
    </lineage>
</organism>
<reference evidence="3" key="1">
    <citation type="submission" date="2011-05" db="EMBL/GenBank/DDBJ databases">
        <title>Insights into the evolution of the great apes provided by the gorilla genome.</title>
        <authorList>
            <person name="Scally A."/>
        </authorList>
    </citation>
    <scope>NUCLEOTIDE SEQUENCE [LARGE SCALE GENOMIC DNA]</scope>
</reference>
<dbReference type="Proteomes" id="UP000001519">
    <property type="component" value="Chromosome X"/>
</dbReference>
<dbReference type="RefSeq" id="XP_055232959.1">
    <property type="nucleotide sequence ID" value="XM_055376984.2"/>
</dbReference>
<dbReference type="GeneTree" id="ENSGT00390000018248"/>
<keyword evidence="3" id="KW-1185">Reference proteome</keyword>
<dbReference type="Ensembl" id="ENSGGOT00000066427.1">
    <property type="protein sequence ID" value="ENSGGOP00000047975.1"/>
    <property type="gene ID" value="ENSGGOG00000040904.1"/>
</dbReference>
<feature type="compositionally biased region" description="Low complexity" evidence="1">
    <location>
        <begin position="61"/>
        <end position="72"/>
    </location>
</feature>
<dbReference type="CTD" id="100329135"/>
<dbReference type="OMA" id="AREQMPC"/>
<evidence type="ECO:0000256" key="1">
    <source>
        <dbReference type="SAM" id="MobiDB-lite"/>
    </source>
</evidence>
<feature type="region of interest" description="Disordered" evidence="1">
    <location>
        <begin position="43"/>
        <end position="72"/>
    </location>
</feature>
<sequence length="111" mass="12318">MDSVSIHVLIDGLVACVAQLIRIADELLQFILQVQEVPYVEENGRAEETEADAPLPEEPSLPDLPDLSDLDSILTPREDEDLMFDIDQAMLDMDNLYEDTVSGINDDLTGD</sequence>
<dbReference type="EMBL" id="CABD030127452">
    <property type="status" value="NOT_ANNOTATED_CDS"/>
    <property type="molecule type" value="Genomic_DNA"/>
</dbReference>
<reference evidence="2" key="4">
    <citation type="submission" date="2025-09" db="UniProtKB">
        <authorList>
            <consortium name="Ensembl"/>
        </authorList>
    </citation>
    <scope>IDENTIFICATION</scope>
</reference>
<dbReference type="RefSeq" id="XP_004064775.1">
    <property type="nucleotide sequence ID" value="XM_004064727.4"/>
</dbReference>
<dbReference type="Bgee" id="ENSGGOG00000040904">
    <property type="expression patterns" value="Expressed in testis"/>
</dbReference>
<dbReference type="RefSeq" id="XP_004064777.1">
    <property type="nucleotide sequence ID" value="XM_004064729.4"/>
</dbReference>
<evidence type="ECO:0000313" key="2">
    <source>
        <dbReference type="Ensembl" id="ENSGGOP00000047975.1"/>
    </source>
</evidence>
<protein>
    <submittedName>
        <fullName evidence="2">TRPC5 opposite strand</fullName>
    </submittedName>
</protein>
<evidence type="ECO:0000313" key="3">
    <source>
        <dbReference type="Proteomes" id="UP000001519"/>
    </source>
</evidence>
<reference evidence="2" key="3">
    <citation type="submission" date="2025-08" db="UniProtKB">
        <authorList>
            <consortium name="Ensembl"/>
        </authorList>
    </citation>
    <scope>IDENTIFICATION</scope>
</reference>
<dbReference type="KEGG" id="ggo:101147144"/>